<dbReference type="AlphaFoldDB" id="U6ML50"/>
<evidence type="ECO:0000313" key="3">
    <source>
        <dbReference type="Proteomes" id="UP000030754"/>
    </source>
</evidence>
<reference evidence="2" key="2">
    <citation type="submission" date="2013-10" db="EMBL/GenBank/DDBJ databases">
        <authorList>
            <person name="Aslett M."/>
        </authorList>
    </citation>
    <scope>NUCLEOTIDE SEQUENCE [LARGE SCALE GENOMIC DNA]</scope>
    <source>
        <strain evidence="2">Houghton</strain>
    </source>
</reference>
<name>U6ML50_9EIME</name>
<dbReference type="EMBL" id="HG723041">
    <property type="protein sequence ID" value="CDJ64972.1"/>
    <property type="molecule type" value="Genomic_DNA"/>
</dbReference>
<keyword evidence="3" id="KW-1185">Reference proteome</keyword>
<feature type="region of interest" description="Disordered" evidence="1">
    <location>
        <begin position="1"/>
        <end position="36"/>
    </location>
</feature>
<feature type="compositionally biased region" description="Polar residues" evidence="1">
    <location>
        <begin position="147"/>
        <end position="157"/>
    </location>
</feature>
<organism evidence="2 3">
    <name type="scientific">Eimeria necatrix</name>
    <dbReference type="NCBI Taxonomy" id="51315"/>
    <lineage>
        <taxon>Eukaryota</taxon>
        <taxon>Sar</taxon>
        <taxon>Alveolata</taxon>
        <taxon>Apicomplexa</taxon>
        <taxon>Conoidasida</taxon>
        <taxon>Coccidia</taxon>
        <taxon>Eucoccidiorida</taxon>
        <taxon>Eimeriorina</taxon>
        <taxon>Eimeriidae</taxon>
        <taxon>Eimeria</taxon>
    </lineage>
</organism>
<feature type="compositionally biased region" description="Polar residues" evidence="1">
    <location>
        <begin position="118"/>
        <end position="140"/>
    </location>
</feature>
<evidence type="ECO:0000313" key="2">
    <source>
        <dbReference type="EMBL" id="CDJ64972.1"/>
    </source>
</evidence>
<feature type="compositionally biased region" description="Low complexity" evidence="1">
    <location>
        <begin position="179"/>
        <end position="198"/>
    </location>
</feature>
<proteinExistence type="predicted"/>
<evidence type="ECO:0000256" key="1">
    <source>
        <dbReference type="SAM" id="MobiDB-lite"/>
    </source>
</evidence>
<sequence length="479" mass="51555">MLTGRYSPSDAAVPSSAPFPLFRNGREGGTADVERPTGRSVLLESPLFRHAPSESRTLHSGAHTFLSTKALILLEALLLTFVVFQCFRWLTEGAGRVVRRVADGREFLQPCGPHHSSSRGISATNSEGRGTNVAAGNSQVAGAPSARSATSNPTDTAQFPGRQSGGVYMRPREGDEVDASQQQEGAAAGVQQADAPASMPGPRLRTGLTPWYRRDQYHNLHTVQPSAFNLSEDDEALTEALKNLVDLARMMETIIEVLDTEDAIRVCAAVLELASVELSCMSVLIHTSQAHMTNAAIQAFLQSSDLEEWLQGECIRGCLSAAAHHHFSLARTLLSAQLLPPPRLGSTEEEAEVQLLVLVSGTKASATLAYLLASSLVQSTGGGRRRPPRPLVDTCVATLERLVSARVEHVMTCPVTSYRLLMYHSSITNNSDPFTTEYPVGQPLVLLSSAEAHRSIDIIFSSAAGYFMQAQLQGDSIPQ</sequence>
<accession>U6ML50</accession>
<dbReference type="Proteomes" id="UP000030754">
    <property type="component" value="Unassembled WGS sequence"/>
</dbReference>
<feature type="region of interest" description="Disordered" evidence="1">
    <location>
        <begin position="108"/>
        <end position="203"/>
    </location>
</feature>
<dbReference type="GeneID" id="25472812"/>
<dbReference type="OrthoDB" id="10418092at2759"/>
<gene>
    <name evidence="2" type="ORF">ENH_00026440</name>
</gene>
<dbReference type="RefSeq" id="XP_013433439.1">
    <property type="nucleotide sequence ID" value="XM_013577985.1"/>
</dbReference>
<feature type="compositionally biased region" description="Low complexity" evidence="1">
    <location>
        <begin position="7"/>
        <end position="20"/>
    </location>
</feature>
<dbReference type="VEuPathDB" id="ToxoDB:ENH_00026440"/>
<reference evidence="2" key="1">
    <citation type="submission" date="2013-10" db="EMBL/GenBank/DDBJ databases">
        <title>Genomic analysis of the causative agents of coccidiosis in chickens.</title>
        <authorList>
            <person name="Reid A.J."/>
            <person name="Blake D."/>
            <person name="Billington K."/>
            <person name="Browne H."/>
            <person name="Dunn M."/>
            <person name="Hung S."/>
            <person name="Kawahara F."/>
            <person name="Miranda-Saavedra D."/>
            <person name="Mourier T."/>
            <person name="Nagra H."/>
            <person name="Otto T.D."/>
            <person name="Rawlings N."/>
            <person name="Sanchez A."/>
            <person name="Sanders M."/>
            <person name="Subramaniam C."/>
            <person name="Tay Y."/>
            <person name="Dear P."/>
            <person name="Doerig C."/>
            <person name="Gruber A."/>
            <person name="Parkinson J."/>
            <person name="Shirley M."/>
            <person name="Wan K.L."/>
            <person name="Berriman M."/>
            <person name="Tomley F."/>
            <person name="Pain A."/>
        </authorList>
    </citation>
    <scope>NUCLEOTIDE SEQUENCE [LARGE SCALE GENOMIC DNA]</scope>
    <source>
        <strain evidence="2">Houghton</strain>
    </source>
</reference>
<protein>
    <submittedName>
        <fullName evidence="2">Uncharacterized protein</fullName>
    </submittedName>
</protein>